<sequence length="780" mass="82251">MRARPALRLKAAVCLAPLVMTAACAAFPTMTTSIERGGDGSRLEGETTLPTVDGPAGSTATDRTPERLNVPGAARPTRTREPATEAQIAALVPDEMVDATLAPQPIPQFAATVFGGLLNLPYSLAGDVASRGEIVAGGTGGSISKRALFRLTQQALKQYGVDVYVDGAGVTIGNAEASSIGATVNRNRDVPNASGRVVQFFAVQTIEVNALQSLLSGLFPNLGGARITPDPLTNSLLISGSGRDVAQVVRVLRELDQPRFAGGQVLRVEPVYWPADQLAQSLEQVLKTEGYVVSLQAQAARAITILPFPQANQILIFTREPEALDRVNYWVGQLDRPAALGDKATTFVYQVRNTDATSLGELAMGQTPTTNQVQTPVGVPGAVPAQTPTVSLSDDGGQNSSRSQRGRSGGGSGQFMNGRLLTDPIGNRILFTGTATEYAQLRNLLTTLDIPAPQVVIEVMIAEVTLTDSTDIGVSLFGREQRGDGLLTGSTEGLSLGSGAGVFSFTGPDYRVRLVANATNDRVNILQRPQLVTRSGGVARFQVGTDVPIITSQRASDNTSNGDTDILQSVQYRQTGTILEIEPVVYGDRVDITISQELSSAGASPPGIASPTILNRSLTTQIAIKDGWTGVLGGLIDNQYSKVNTGIPFLKDIPIVGSAFQSNTVEGGRTELLLLITPYIVRGDEDMADFADQYANNMNAAFRTGRGWSYTLTPWSVGTSRFRGIGFDLPSPLPASETPPLIPRRGRPGIPQDIDGALEAAPAADAPTEPTVTIEPTPGA</sequence>
<feature type="compositionally biased region" description="Basic and acidic residues" evidence="6">
    <location>
        <begin position="36"/>
        <end position="45"/>
    </location>
</feature>
<reference evidence="10" key="1">
    <citation type="submission" date="2022-05" db="EMBL/GenBank/DDBJ databases">
        <title>Brevundimonas albigilva TT17 genome sequence.</title>
        <authorList>
            <person name="Lee K."/>
            <person name="Son H."/>
        </authorList>
    </citation>
    <scope>NUCLEOTIDE SEQUENCE</scope>
    <source>
        <strain evidence="10">TT17</strain>
    </source>
</reference>
<gene>
    <name evidence="10" type="ORF">M8231_12565</name>
</gene>
<dbReference type="PANTHER" id="PTHR30332">
    <property type="entry name" value="PROBABLE GENERAL SECRETION PATHWAY PROTEIN D"/>
    <property type="match status" value="1"/>
</dbReference>
<evidence type="ECO:0000259" key="8">
    <source>
        <dbReference type="Pfam" id="PF00263"/>
    </source>
</evidence>
<keyword evidence="5" id="KW-0813">Transport</keyword>
<feature type="region of interest" description="Disordered" evidence="6">
    <location>
        <begin position="377"/>
        <end position="417"/>
    </location>
</feature>
<feature type="signal peptide" evidence="7">
    <location>
        <begin position="1"/>
        <end position="25"/>
    </location>
</feature>
<dbReference type="InterPro" id="IPR005644">
    <property type="entry name" value="NolW-like"/>
</dbReference>
<evidence type="ECO:0000256" key="6">
    <source>
        <dbReference type="SAM" id="MobiDB-lite"/>
    </source>
</evidence>
<dbReference type="InterPro" id="IPR004846">
    <property type="entry name" value="T2SS/T3SS_dom"/>
</dbReference>
<protein>
    <recommendedName>
        <fullName evidence="12">NolW-like domain-containing protein</fullName>
    </recommendedName>
</protein>
<evidence type="ECO:0000259" key="9">
    <source>
        <dbReference type="Pfam" id="PF03958"/>
    </source>
</evidence>
<feature type="compositionally biased region" description="Low complexity" evidence="6">
    <location>
        <begin position="757"/>
        <end position="780"/>
    </location>
</feature>
<evidence type="ECO:0000256" key="5">
    <source>
        <dbReference type="RuleBase" id="RU004004"/>
    </source>
</evidence>
<dbReference type="EMBL" id="CP097649">
    <property type="protein sequence ID" value="URI14639.1"/>
    <property type="molecule type" value="Genomic_DNA"/>
</dbReference>
<keyword evidence="2 7" id="KW-0732">Signal</keyword>
<name>A0ABY4SK51_9CAUL</name>
<evidence type="ECO:0000256" key="7">
    <source>
        <dbReference type="SAM" id="SignalP"/>
    </source>
</evidence>
<evidence type="ECO:0000313" key="11">
    <source>
        <dbReference type="Proteomes" id="UP001055429"/>
    </source>
</evidence>
<dbReference type="InterPro" id="IPR001775">
    <property type="entry name" value="GspD/PilQ"/>
</dbReference>
<comment type="similarity">
    <text evidence="4">Belongs to the bacterial secretin family.</text>
</comment>
<proteinExistence type="inferred from homology"/>
<feature type="region of interest" description="Disordered" evidence="6">
    <location>
        <begin position="730"/>
        <end position="780"/>
    </location>
</feature>
<evidence type="ECO:0000256" key="2">
    <source>
        <dbReference type="ARBA" id="ARBA00022729"/>
    </source>
</evidence>
<feature type="chain" id="PRO_5045425418" description="NolW-like domain-containing protein" evidence="7">
    <location>
        <begin position="26"/>
        <end position="780"/>
    </location>
</feature>
<dbReference type="InterPro" id="IPR038591">
    <property type="entry name" value="NolW-like_sf"/>
</dbReference>
<dbReference type="InterPro" id="IPR050810">
    <property type="entry name" value="Bact_Secretion_Sys_Channel"/>
</dbReference>
<evidence type="ECO:0000256" key="1">
    <source>
        <dbReference type="ARBA" id="ARBA00004370"/>
    </source>
</evidence>
<evidence type="ECO:0008006" key="12">
    <source>
        <dbReference type="Google" id="ProtNLM"/>
    </source>
</evidence>
<dbReference type="PANTHER" id="PTHR30332:SF25">
    <property type="entry name" value="SECRETIN XPSD"/>
    <property type="match status" value="1"/>
</dbReference>
<organism evidence="10 11">
    <name type="scientific">Brevundimonas albigilva</name>
    <dbReference type="NCBI Taxonomy" id="1312364"/>
    <lineage>
        <taxon>Bacteria</taxon>
        <taxon>Pseudomonadati</taxon>
        <taxon>Pseudomonadota</taxon>
        <taxon>Alphaproteobacteria</taxon>
        <taxon>Caulobacterales</taxon>
        <taxon>Caulobacteraceae</taxon>
        <taxon>Brevundimonas</taxon>
    </lineage>
</organism>
<dbReference type="Gene3D" id="3.30.1370.120">
    <property type="match status" value="1"/>
</dbReference>
<evidence type="ECO:0000256" key="4">
    <source>
        <dbReference type="RuleBase" id="RU004003"/>
    </source>
</evidence>
<feature type="domain" description="NolW-like" evidence="9">
    <location>
        <begin position="199"/>
        <end position="259"/>
    </location>
</feature>
<dbReference type="Pfam" id="PF00263">
    <property type="entry name" value="Secretin"/>
    <property type="match status" value="1"/>
</dbReference>
<dbReference type="RefSeq" id="WP_250201585.1">
    <property type="nucleotide sequence ID" value="NZ_CP097649.1"/>
</dbReference>
<feature type="region of interest" description="Disordered" evidence="6">
    <location>
        <begin position="35"/>
        <end position="64"/>
    </location>
</feature>
<dbReference type="Pfam" id="PF03958">
    <property type="entry name" value="Secretin_N"/>
    <property type="match status" value="1"/>
</dbReference>
<keyword evidence="3" id="KW-0472">Membrane</keyword>
<evidence type="ECO:0000256" key="3">
    <source>
        <dbReference type="ARBA" id="ARBA00023136"/>
    </source>
</evidence>
<dbReference type="PROSITE" id="PS51257">
    <property type="entry name" value="PROKAR_LIPOPROTEIN"/>
    <property type="match status" value="1"/>
</dbReference>
<dbReference type="Proteomes" id="UP001055429">
    <property type="component" value="Chromosome"/>
</dbReference>
<dbReference type="PRINTS" id="PR00811">
    <property type="entry name" value="BCTERIALGSPD"/>
</dbReference>
<dbReference type="PRINTS" id="PR01032">
    <property type="entry name" value="PHAGEIV"/>
</dbReference>
<feature type="domain" description="Type II/III secretion system secretin-like" evidence="8">
    <location>
        <begin position="518"/>
        <end position="682"/>
    </location>
</feature>
<accession>A0ABY4SK51</accession>
<keyword evidence="11" id="KW-1185">Reference proteome</keyword>
<comment type="subcellular location">
    <subcellularLocation>
        <location evidence="5">Cell outer membrane</location>
    </subcellularLocation>
    <subcellularLocation>
        <location evidence="1">Membrane</location>
    </subcellularLocation>
</comment>
<evidence type="ECO:0000313" key="10">
    <source>
        <dbReference type="EMBL" id="URI14639.1"/>
    </source>
</evidence>